<protein>
    <submittedName>
        <fullName evidence="1">Uncharacterized protein</fullName>
    </submittedName>
</protein>
<dbReference type="EMBL" id="GGEC01057365">
    <property type="protein sequence ID" value="MBX37849.1"/>
    <property type="molecule type" value="Transcribed_RNA"/>
</dbReference>
<accession>A0A2P2N5S7</accession>
<dbReference type="AlphaFoldDB" id="A0A2P2N5S7"/>
<name>A0A2P2N5S7_RHIMU</name>
<reference evidence="1" key="1">
    <citation type="submission" date="2018-02" db="EMBL/GenBank/DDBJ databases">
        <title>Rhizophora mucronata_Transcriptome.</title>
        <authorList>
            <person name="Meera S.P."/>
            <person name="Sreeshan A."/>
            <person name="Augustine A."/>
        </authorList>
    </citation>
    <scope>NUCLEOTIDE SEQUENCE</scope>
    <source>
        <tissue evidence="1">Leaf</tissue>
    </source>
</reference>
<proteinExistence type="predicted"/>
<organism evidence="1">
    <name type="scientific">Rhizophora mucronata</name>
    <name type="common">Asiatic mangrove</name>
    <dbReference type="NCBI Taxonomy" id="61149"/>
    <lineage>
        <taxon>Eukaryota</taxon>
        <taxon>Viridiplantae</taxon>
        <taxon>Streptophyta</taxon>
        <taxon>Embryophyta</taxon>
        <taxon>Tracheophyta</taxon>
        <taxon>Spermatophyta</taxon>
        <taxon>Magnoliopsida</taxon>
        <taxon>eudicotyledons</taxon>
        <taxon>Gunneridae</taxon>
        <taxon>Pentapetalae</taxon>
        <taxon>rosids</taxon>
        <taxon>fabids</taxon>
        <taxon>Malpighiales</taxon>
        <taxon>Rhizophoraceae</taxon>
        <taxon>Rhizophora</taxon>
    </lineage>
</organism>
<sequence>MYMMYLAMCQRSINQQVEVVVKLSGISCVINILHETYS</sequence>
<evidence type="ECO:0000313" key="1">
    <source>
        <dbReference type="EMBL" id="MBX37849.1"/>
    </source>
</evidence>